<sequence length="61" mass="6781">MSSSPYYSSTCLNYLSFSLPPLSSIPEPNVSSIVFPDIYFLIIPKYFSLLPFKPQATSGNI</sequence>
<accession>A0A4V4HFW1</accession>
<dbReference type="AlphaFoldDB" id="A0A4V4HFW1"/>
<reference evidence="1 2" key="1">
    <citation type="journal article" date="2019" name="Nat. Ecol. Evol.">
        <title>Megaphylogeny resolves global patterns of mushroom evolution.</title>
        <authorList>
            <person name="Varga T."/>
            <person name="Krizsan K."/>
            <person name="Foldi C."/>
            <person name="Dima B."/>
            <person name="Sanchez-Garcia M."/>
            <person name="Sanchez-Ramirez S."/>
            <person name="Szollosi G.J."/>
            <person name="Szarkandi J.G."/>
            <person name="Papp V."/>
            <person name="Albert L."/>
            <person name="Andreopoulos W."/>
            <person name="Angelini C."/>
            <person name="Antonin V."/>
            <person name="Barry K.W."/>
            <person name="Bougher N.L."/>
            <person name="Buchanan P."/>
            <person name="Buyck B."/>
            <person name="Bense V."/>
            <person name="Catcheside P."/>
            <person name="Chovatia M."/>
            <person name="Cooper J."/>
            <person name="Damon W."/>
            <person name="Desjardin D."/>
            <person name="Finy P."/>
            <person name="Geml J."/>
            <person name="Haridas S."/>
            <person name="Hughes K."/>
            <person name="Justo A."/>
            <person name="Karasinski D."/>
            <person name="Kautmanova I."/>
            <person name="Kiss B."/>
            <person name="Kocsube S."/>
            <person name="Kotiranta H."/>
            <person name="LaButti K.M."/>
            <person name="Lechner B.E."/>
            <person name="Liimatainen K."/>
            <person name="Lipzen A."/>
            <person name="Lukacs Z."/>
            <person name="Mihaltcheva S."/>
            <person name="Morgado L.N."/>
            <person name="Niskanen T."/>
            <person name="Noordeloos M.E."/>
            <person name="Ohm R.A."/>
            <person name="Ortiz-Santana B."/>
            <person name="Ovrebo C."/>
            <person name="Racz N."/>
            <person name="Riley R."/>
            <person name="Savchenko A."/>
            <person name="Shiryaev A."/>
            <person name="Soop K."/>
            <person name="Spirin V."/>
            <person name="Szebenyi C."/>
            <person name="Tomsovsky M."/>
            <person name="Tulloss R.E."/>
            <person name="Uehling J."/>
            <person name="Grigoriev I.V."/>
            <person name="Vagvolgyi C."/>
            <person name="Papp T."/>
            <person name="Martin F.M."/>
            <person name="Miettinen O."/>
            <person name="Hibbett D.S."/>
            <person name="Nagy L.G."/>
        </authorList>
    </citation>
    <scope>NUCLEOTIDE SEQUENCE [LARGE SCALE GENOMIC DNA]</scope>
    <source>
        <strain evidence="1 2">CBS 962.96</strain>
    </source>
</reference>
<gene>
    <name evidence="1" type="ORF">K435DRAFT_778517</name>
</gene>
<organism evidence="1 2">
    <name type="scientific">Dendrothele bispora (strain CBS 962.96)</name>
    <dbReference type="NCBI Taxonomy" id="1314807"/>
    <lineage>
        <taxon>Eukaryota</taxon>
        <taxon>Fungi</taxon>
        <taxon>Dikarya</taxon>
        <taxon>Basidiomycota</taxon>
        <taxon>Agaricomycotina</taxon>
        <taxon>Agaricomycetes</taxon>
        <taxon>Agaricomycetidae</taxon>
        <taxon>Agaricales</taxon>
        <taxon>Agaricales incertae sedis</taxon>
        <taxon>Dendrothele</taxon>
    </lineage>
</organism>
<feature type="non-terminal residue" evidence="1">
    <location>
        <position position="61"/>
    </location>
</feature>
<proteinExistence type="predicted"/>
<name>A0A4V4HFW1_DENBC</name>
<dbReference type="Proteomes" id="UP000297245">
    <property type="component" value="Unassembled WGS sequence"/>
</dbReference>
<evidence type="ECO:0000313" key="1">
    <source>
        <dbReference type="EMBL" id="THU96485.1"/>
    </source>
</evidence>
<protein>
    <submittedName>
        <fullName evidence="1">Uncharacterized protein</fullName>
    </submittedName>
</protein>
<dbReference type="EMBL" id="ML179176">
    <property type="protein sequence ID" value="THU96485.1"/>
    <property type="molecule type" value="Genomic_DNA"/>
</dbReference>
<keyword evidence="2" id="KW-1185">Reference proteome</keyword>
<evidence type="ECO:0000313" key="2">
    <source>
        <dbReference type="Proteomes" id="UP000297245"/>
    </source>
</evidence>